<dbReference type="PANTHER" id="PTHR37042:SF4">
    <property type="entry name" value="OUTER MEMBRANE PROTEIN RV1973"/>
    <property type="match status" value="1"/>
</dbReference>
<keyword evidence="4" id="KW-1133">Transmembrane helix</keyword>
<feature type="region of interest" description="Disordered" evidence="3">
    <location>
        <begin position="1"/>
        <end position="23"/>
    </location>
</feature>
<feature type="region of interest" description="Disordered" evidence="3">
    <location>
        <begin position="55"/>
        <end position="137"/>
    </location>
</feature>
<sequence>MPSRKPSSPVLDTSEDDASPSDALKLAEQAEAEAAEAEAVAAAARARARAIRLRNEVAADKGAADATEADDDTADEVATSEPAVAPETDPDPEDTDDHTPEITETAGADAETDAVEAEPIEKTETPEPSADAEAVKGKLSRLPRVRVSRLFWKVLASCLTLIVIAGLLSFSGWMIWHHRQAEHRQQLAAEYTAAARQTVVTLMSLDFNHAQDAVKNILDNSTGEFREDFEAQSKDFVKLAQDAKVVTEANVTGAAVDTMDDKNAVVLVAVNTQVTNTSGANKQARPWRVAVNMVREGDQIKLSKVEFVP</sequence>
<accession>A0ABR4YSQ3</accession>
<protein>
    <recommendedName>
        <fullName evidence="7">VirB8 protein</fullName>
    </recommendedName>
</protein>
<evidence type="ECO:0008006" key="7">
    <source>
        <dbReference type="Google" id="ProtNLM"/>
    </source>
</evidence>
<evidence type="ECO:0000256" key="1">
    <source>
        <dbReference type="ARBA" id="ARBA00004370"/>
    </source>
</evidence>
<reference evidence="5 6" key="1">
    <citation type="submission" date="2014-11" db="EMBL/GenBank/DDBJ databases">
        <title>Mycobacterium setense Manresensis Genome.</title>
        <authorList>
            <person name="Rech G."/>
            <person name="Sumoy L."/>
        </authorList>
    </citation>
    <scope>NUCLEOTIDE SEQUENCE [LARGE SCALE GENOMIC DNA]</scope>
    <source>
        <strain evidence="5 6">Manresensis</strain>
    </source>
</reference>
<dbReference type="PANTHER" id="PTHR37042">
    <property type="entry name" value="OUTER MEMBRANE PROTEIN RV1973"/>
    <property type="match status" value="1"/>
</dbReference>
<name>A0ABR4YSQ3_9MYCO</name>
<keyword evidence="6" id="KW-1185">Reference proteome</keyword>
<dbReference type="RefSeq" id="WP_039322561.1">
    <property type="nucleotide sequence ID" value="NZ_JTLZ01000008.1"/>
</dbReference>
<feature type="transmembrane region" description="Helical" evidence="4">
    <location>
        <begin position="150"/>
        <end position="176"/>
    </location>
</feature>
<evidence type="ECO:0000256" key="2">
    <source>
        <dbReference type="ARBA" id="ARBA00023136"/>
    </source>
</evidence>
<keyword evidence="2 4" id="KW-0472">Membrane</keyword>
<dbReference type="Proteomes" id="UP000031004">
    <property type="component" value="Unassembled WGS sequence"/>
</dbReference>
<keyword evidence="4" id="KW-0812">Transmembrane</keyword>
<organism evidence="5 6">
    <name type="scientific">Mycolicibacterium setense</name>
    <dbReference type="NCBI Taxonomy" id="431269"/>
    <lineage>
        <taxon>Bacteria</taxon>
        <taxon>Bacillati</taxon>
        <taxon>Actinomycetota</taxon>
        <taxon>Actinomycetes</taxon>
        <taxon>Mycobacteriales</taxon>
        <taxon>Mycobacteriaceae</taxon>
        <taxon>Mycolicibacterium</taxon>
    </lineage>
</organism>
<gene>
    <name evidence="5" type="ORF">QQ44_17860</name>
</gene>
<feature type="compositionally biased region" description="Low complexity" evidence="3">
    <location>
        <begin position="76"/>
        <end position="87"/>
    </location>
</feature>
<proteinExistence type="predicted"/>
<dbReference type="EMBL" id="JTLZ01000008">
    <property type="protein sequence ID" value="KHO24013.1"/>
    <property type="molecule type" value="Genomic_DNA"/>
</dbReference>
<evidence type="ECO:0000313" key="5">
    <source>
        <dbReference type="EMBL" id="KHO24013.1"/>
    </source>
</evidence>
<evidence type="ECO:0000313" key="6">
    <source>
        <dbReference type="Proteomes" id="UP000031004"/>
    </source>
</evidence>
<evidence type="ECO:0000256" key="4">
    <source>
        <dbReference type="SAM" id="Phobius"/>
    </source>
</evidence>
<comment type="caution">
    <text evidence="5">The sequence shown here is derived from an EMBL/GenBank/DDBJ whole genome shotgun (WGS) entry which is preliminary data.</text>
</comment>
<evidence type="ECO:0000256" key="3">
    <source>
        <dbReference type="SAM" id="MobiDB-lite"/>
    </source>
</evidence>
<comment type="subcellular location">
    <subcellularLocation>
        <location evidence="1">Membrane</location>
    </subcellularLocation>
</comment>